<evidence type="ECO:0000256" key="16">
    <source>
        <dbReference type="ARBA" id="ARBA00051585"/>
    </source>
</evidence>
<name>A0A9P8MZA1_9HYPO</name>
<dbReference type="SUPFAM" id="SSF56801">
    <property type="entry name" value="Acetyl-CoA synthetase-like"/>
    <property type="match status" value="1"/>
</dbReference>
<evidence type="ECO:0000256" key="4">
    <source>
        <dbReference type="ARBA" id="ARBA00006432"/>
    </source>
</evidence>
<comment type="subcellular location">
    <subcellularLocation>
        <location evidence="3">Cell membrane</location>
        <topology evidence="3">Multi-pass membrane protein</topology>
    </subcellularLocation>
    <subcellularLocation>
        <location evidence="1">Lipid droplet</location>
    </subcellularLocation>
    <subcellularLocation>
        <location evidence="2">Peroxisome membrane</location>
        <topology evidence="2">Multi-pass membrane protein</topology>
    </subcellularLocation>
</comment>
<evidence type="ECO:0000259" key="21">
    <source>
        <dbReference type="Pfam" id="PF13193"/>
    </source>
</evidence>
<dbReference type="PANTHER" id="PTHR43107">
    <property type="entry name" value="LONG-CHAIN FATTY ACID TRANSPORT PROTEIN"/>
    <property type="match status" value="1"/>
</dbReference>
<evidence type="ECO:0000256" key="3">
    <source>
        <dbReference type="ARBA" id="ARBA00004651"/>
    </source>
</evidence>
<evidence type="ECO:0000256" key="15">
    <source>
        <dbReference type="ARBA" id="ARBA00023140"/>
    </source>
</evidence>
<dbReference type="OrthoDB" id="10253869at2759"/>
<dbReference type="InterPro" id="IPR045851">
    <property type="entry name" value="AMP-bd_C_sf"/>
</dbReference>
<keyword evidence="11" id="KW-0067">ATP-binding</keyword>
<dbReference type="GO" id="GO:0005524">
    <property type="term" value="F:ATP binding"/>
    <property type="evidence" value="ECO:0007669"/>
    <property type="project" value="UniProtKB-KW"/>
</dbReference>
<dbReference type="Gene3D" id="3.30.300.30">
    <property type="match status" value="1"/>
</dbReference>
<keyword evidence="5" id="KW-0813">Transport</keyword>
<dbReference type="PANTHER" id="PTHR43107:SF15">
    <property type="entry name" value="FATTY ACID TRANSPORT PROTEIN 3, ISOFORM A"/>
    <property type="match status" value="1"/>
</dbReference>
<dbReference type="Proteomes" id="UP000824596">
    <property type="component" value="Unassembled WGS sequence"/>
</dbReference>
<evidence type="ECO:0000256" key="11">
    <source>
        <dbReference type="ARBA" id="ARBA00022840"/>
    </source>
</evidence>
<evidence type="ECO:0000256" key="7">
    <source>
        <dbReference type="ARBA" id="ARBA00022598"/>
    </source>
</evidence>
<evidence type="ECO:0000256" key="8">
    <source>
        <dbReference type="ARBA" id="ARBA00022677"/>
    </source>
</evidence>
<dbReference type="FunFam" id="3.30.300.30:FF:000002">
    <property type="entry name" value="Long-chain fatty acid transport protein 1"/>
    <property type="match status" value="1"/>
</dbReference>
<evidence type="ECO:0000256" key="9">
    <source>
        <dbReference type="ARBA" id="ARBA00022692"/>
    </source>
</evidence>
<evidence type="ECO:0000256" key="19">
    <source>
        <dbReference type="ARBA" id="ARBA00078285"/>
    </source>
</evidence>
<accession>A0A9P8MZA1</accession>
<evidence type="ECO:0000313" key="22">
    <source>
        <dbReference type="EMBL" id="KAH0964783.1"/>
    </source>
</evidence>
<comment type="function">
    <text evidence="17">Acyl-CoA synthetase required for both the import of long chain fatty acids (LCFAs) (C14-C18) and the activation very long chain fatty acids (VLCFAs) (C20-C26) by esterification of the fatty acids into metabolically active CoA-thioesters for subsequent degradation or incorporation into phospholipids. The transport and fatty acyl-CoA synthetase activities are genetically separable and are thus independent activities. Esterifies VLCFAs in the peroxisome matrix. The VLCFAs are actively transported into peroxisomes by a PXA1-PXA2 heterodimeric transporter in the peroxisomal membrane.</text>
</comment>
<feature type="domain" description="AMP-binding enzyme C-terminal" evidence="21">
    <location>
        <begin position="525"/>
        <end position="595"/>
    </location>
</feature>
<comment type="similarity">
    <text evidence="4">Belongs to the ATP-dependent AMP-binding enzyme family.</text>
</comment>
<dbReference type="PROSITE" id="PS00455">
    <property type="entry name" value="AMP_BINDING"/>
    <property type="match status" value="1"/>
</dbReference>
<dbReference type="EMBL" id="JAIZPD010000003">
    <property type="protein sequence ID" value="KAH0964783.1"/>
    <property type="molecule type" value="Genomic_DNA"/>
</dbReference>
<evidence type="ECO:0000256" key="1">
    <source>
        <dbReference type="ARBA" id="ARBA00004502"/>
    </source>
</evidence>
<keyword evidence="9" id="KW-0812">Transmembrane</keyword>
<evidence type="ECO:0000256" key="5">
    <source>
        <dbReference type="ARBA" id="ARBA00022448"/>
    </source>
</evidence>
<evidence type="ECO:0000256" key="13">
    <source>
        <dbReference type="ARBA" id="ARBA00023055"/>
    </source>
</evidence>
<evidence type="ECO:0000259" key="20">
    <source>
        <dbReference type="Pfam" id="PF00501"/>
    </source>
</evidence>
<dbReference type="Gene3D" id="3.40.50.12780">
    <property type="entry name" value="N-terminal domain of ligase-like"/>
    <property type="match status" value="1"/>
</dbReference>
<protein>
    <recommendedName>
        <fullName evidence="18">Very long-chain fatty acid transport protein</fullName>
    </recommendedName>
    <alternativeName>
        <fullName evidence="19">Very-long-chain acyl-CoA synthetase</fullName>
    </alternativeName>
</protein>
<dbReference type="AlphaFoldDB" id="A0A9P8MZA1"/>
<dbReference type="GO" id="GO:0005811">
    <property type="term" value="C:lipid droplet"/>
    <property type="evidence" value="ECO:0007669"/>
    <property type="project" value="UniProtKB-SubCell"/>
</dbReference>
<organism evidence="22 23">
    <name type="scientific">Hirsutella rhossiliensis</name>
    <dbReference type="NCBI Taxonomy" id="111463"/>
    <lineage>
        <taxon>Eukaryota</taxon>
        <taxon>Fungi</taxon>
        <taxon>Dikarya</taxon>
        <taxon>Ascomycota</taxon>
        <taxon>Pezizomycotina</taxon>
        <taxon>Sordariomycetes</taxon>
        <taxon>Hypocreomycetidae</taxon>
        <taxon>Hypocreales</taxon>
        <taxon>Ophiocordycipitaceae</taxon>
        <taxon>Hirsutella</taxon>
    </lineage>
</organism>
<keyword evidence="6" id="KW-1003">Cell membrane</keyword>
<dbReference type="FunFam" id="3.40.50.12780:FF:000019">
    <property type="entry name" value="Long-chain fatty acid transporter"/>
    <property type="match status" value="1"/>
</dbReference>
<keyword evidence="10" id="KW-0547">Nucleotide-binding</keyword>
<evidence type="ECO:0000313" key="23">
    <source>
        <dbReference type="Proteomes" id="UP000824596"/>
    </source>
</evidence>
<gene>
    <name evidence="22" type="ORF">HRG_02799</name>
</gene>
<dbReference type="InterPro" id="IPR020845">
    <property type="entry name" value="AMP-binding_CS"/>
</dbReference>
<keyword evidence="8" id="KW-0551">Lipid droplet</keyword>
<evidence type="ECO:0000256" key="2">
    <source>
        <dbReference type="ARBA" id="ARBA00004585"/>
    </source>
</evidence>
<keyword evidence="14" id="KW-0472">Membrane</keyword>
<sequence length="662" mass="71796">MPVPLALAAPAAAATLAYLNARTSFWYDRLLLAAAAKAAFRLFTRQRRGRLNLFYVLEERAAASPAQDLLRFEGRRLSYADVYDRVLRCGAWMRERLGVGPGDVVAMVMVNSDAFIVVWWALWSIGARPAFINHNLVGQPLAHCIAAADARVCIADPAMAPALEADDVRSALAAAKEPSSSRSGPGPGPGPGLGLDVVVLTPELEAEALAHAPERAPDADRHADDLSAMAMLIYTSGTTGLPKPAVVSWAKCIVGGTVPEVLMARGGPDDVMYTAMPLYHSAAAVLSFCATVQAGATQALGRRFSARSFWDDVRDSGATSIQYVGETLRYLLAAPPAGLDPATGEDLDRRHGVRVAFGNGLRPDIWNEFKQRFGVDTVVEFYAATEGPFATWNVSRNDLTAGAIGRNGWLYNALQRLQVALVDVDWQTDAPRRDPATGFCVRVRPGQPGEMLCRLPADDLERRFQGYYRDPAATRAKVLRGVFSPGDAWFRTGDVTRWDADGRVFFSDRIGDTFRWKSENVSTAEVSHALGLHPAIREANVYGVALPHHDGRAGCAAVCFDRNPPGADTLRSLAAHVRASLPKYARPLFLRLVPEVGAAAQTTGTNKQQKHLLREAGVRPEPSPCPGRHDSASSDMYWLNGDSYVPFGDDDWRALQAGRVKL</sequence>
<evidence type="ECO:0000256" key="10">
    <source>
        <dbReference type="ARBA" id="ARBA00022741"/>
    </source>
</evidence>
<evidence type="ECO:0000256" key="18">
    <source>
        <dbReference type="ARBA" id="ARBA00068795"/>
    </source>
</evidence>
<evidence type="ECO:0000256" key="6">
    <source>
        <dbReference type="ARBA" id="ARBA00022475"/>
    </source>
</evidence>
<keyword evidence="15" id="KW-0576">Peroxisome</keyword>
<dbReference type="RefSeq" id="XP_044722296.1">
    <property type="nucleotide sequence ID" value="XM_044861270.1"/>
</dbReference>
<dbReference type="GO" id="GO:0009898">
    <property type="term" value="C:cytoplasmic side of plasma membrane"/>
    <property type="evidence" value="ECO:0007669"/>
    <property type="project" value="TreeGrafter"/>
</dbReference>
<keyword evidence="13" id="KW-0445">Lipid transport</keyword>
<comment type="caution">
    <text evidence="22">The sequence shown here is derived from an EMBL/GenBank/DDBJ whole genome shotgun (WGS) entry which is preliminary data.</text>
</comment>
<dbReference type="InterPro" id="IPR000873">
    <property type="entry name" value="AMP-dep_synth/lig_dom"/>
</dbReference>
<dbReference type="GO" id="GO:0004467">
    <property type="term" value="F:long-chain fatty acid-CoA ligase activity"/>
    <property type="evidence" value="ECO:0007669"/>
    <property type="project" value="TreeGrafter"/>
</dbReference>
<keyword evidence="23" id="KW-1185">Reference proteome</keyword>
<dbReference type="GeneID" id="68351928"/>
<dbReference type="InterPro" id="IPR042099">
    <property type="entry name" value="ANL_N_sf"/>
</dbReference>
<dbReference type="GO" id="GO:0005778">
    <property type="term" value="C:peroxisomal membrane"/>
    <property type="evidence" value="ECO:0007669"/>
    <property type="project" value="UniProtKB-SubCell"/>
</dbReference>
<evidence type="ECO:0000256" key="14">
    <source>
        <dbReference type="ARBA" id="ARBA00023136"/>
    </source>
</evidence>
<proteinExistence type="inferred from homology"/>
<evidence type="ECO:0000256" key="12">
    <source>
        <dbReference type="ARBA" id="ARBA00022989"/>
    </source>
</evidence>
<feature type="domain" description="AMP-dependent synthetase/ligase" evidence="20">
    <location>
        <begin position="57"/>
        <end position="456"/>
    </location>
</feature>
<dbReference type="InterPro" id="IPR025110">
    <property type="entry name" value="AMP-bd_C"/>
</dbReference>
<dbReference type="Pfam" id="PF00501">
    <property type="entry name" value="AMP-binding"/>
    <property type="match status" value="1"/>
</dbReference>
<keyword evidence="7" id="KW-0436">Ligase</keyword>
<keyword evidence="12" id="KW-1133">Transmembrane helix</keyword>
<reference evidence="22" key="1">
    <citation type="submission" date="2021-09" db="EMBL/GenBank/DDBJ databases">
        <title>A high-quality genome of the endoparasitic fungus Hirsutella rhossiliensis with a comparison of Hirsutella genomes reveals transposable elements contributing to genome size variation.</title>
        <authorList>
            <person name="Lin R."/>
            <person name="Jiao Y."/>
            <person name="Sun X."/>
            <person name="Ling J."/>
            <person name="Xie B."/>
            <person name="Cheng X."/>
        </authorList>
    </citation>
    <scope>NUCLEOTIDE SEQUENCE</scope>
    <source>
        <strain evidence="22">HR02</strain>
    </source>
</reference>
<evidence type="ECO:0000256" key="17">
    <source>
        <dbReference type="ARBA" id="ARBA00060276"/>
    </source>
</evidence>
<comment type="catalytic activity">
    <reaction evidence="16">
        <text>a very long-chain fatty acid + ATP + CoA = a very long-chain fatty acyl-CoA + AMP + diphosphate</text>
        <dbReference type="Rhea" id="RHEA:54536"/>
        <dbReference type="ChEBI" id="CHEBI:30616"/>
        <dbReference type="ChEBI" id="CHEBI:33019"/>
        <dbReference type="ChEBI" id="CHEBI:57287"/>
        <dbReference type="ChEBI" id="CHEBI:58950"/>
        <dbReference type="ChEBI" id="CHEBI:138261"/>
        <dbReference type="ChEBI" id="CHEBI:456215"/>
    </reaction>
</comment>
<dbReference type="Pfam" id="PF13193">
    <property type="entry name" value="AMP-binding_C"/>
    <property type="match status" value="1"/>
</dbReference>
<dbReference type="GO" id="GO:0044539">
    <property type="term" value="P:long-chain fatty acid import into cell"/>
    <property type="evidence" value="ECO:0007669"/>
    <property type="project" value="TreeGrafter"/>
</dbReference>
<dbReference type="GO" id="GO:0005324">
    <property type="term" value="F:long-chain fatty acid transmembrane transporter activity"/>
    <property type="evidence" value="ECO:0007669"/>
    <property type="project" value="TreeGrafter"/>
</dbReference>